<accession>A0A059F660</accession>
<keyword evidence="4" id="KW-1185">Reference proteome</keyword>
<dbReference type="EMBL" id="ARYJ01000017">
    <property type="protein sequence ID" value="KCZ83835.1"/>
    <property type="molecule type" value="Genomic_DNA"/>
</dbReference>
<dbReference type="Gene3D" id="3.40.50.150">
    <property type="entry name" value="Vaccinia Virus protein VP39"/>
    <property type="match status" value="1"/>
</dbReference>
<evidence type="ECO:0000259" key="2">
    <source>
        <dbReference type="Pfam" id="PF13649"/>
    </source>
</evidence>
<dbReference type="PANTHER" id="PTHR43861:SF3">
    <property type="entry name" value="PUTATIVE (AFU_ORTHOLOGUE AFUA_2G14390)-RELATED"/>
    <property type="match status" value="1"/>
</dbReference>
<keyword evidence="1" id="KW-0808">Transferase</keyword>
<dbReference type="RefSeq" id="WP_035584593.1">
    <property type="nucleotide sequence ID" value="NZ_ARYJ01000017.1"/>
</dbReference>
<reference evidence="3 4" key="1">
    <citation type="journal article" date="2014" name="Antonie Van Leeuwenhoek">
        <title>Hyphomonas beringensis sp. nov. and Hyphomonas chukchiensis sp. nov., isolated from surface seawater of the Bering Sea and Chukchi Sea.</title>
        <authorList>
            <person name="Li C."/>
            <person name="Lai Q."/>
            <person name="Li G."/>
            <person name="Dong C."/>
            <person name="Wang J."/>
            <person name="Liao Y."/>
            <person name="Shao Z."/>
        </authorList>
    </citation>
    <scope>NUCLEOTIDE SEQUENCE [LARGE SCALE GENOMIC DNA]</scope>
    <source>
        <strain evidence="3 4">VP2</strain>
    </source>
</reference>
<name>A0A059F660_9PROT</name>
<protein>
    <submittedName>
        <fullName evidence="3">Tellurite resistance protein TehB</fullName>
    </submittedName>
</protein>
<dbReference type="CDD" id="cd02440">
    <property type="entry name" value="AdoMet_MTases"/>
    <property type="match status" value="1"/>
</dbReference>
<dbReference type="Pfam" id="PF13649">
    <property type="entry name" value="Methyltransf_25"/>
    <property type="match status" value="1"/>
</dbReference>
<organism evidence="3 4">
    <name type="scientific">Hyphomonas jannaschiana VP2</name>
    <dbReference type="NCBI Taxonomy" id="1280952"/>
    <lineage>
        <taxon>Bacteria</taxon>
        <taxon>Pseudomonadati</taxon>
        <taxon>Pseudomonadota</taxon>
        <taxon>Alphaproteobacteria</taxon>
        <taxon>Hyphomonadales</taxon>
        <taxon>Hyphomonadaceae</taxon>
        <taxon>Hyphomonas</taxon>
    </lineage>
</organism>
<gene>
    <name evidence="3" type="ORF">HJA_16714</name>
</gene>
<dbReference type="STRING" id="1280952.HJA_16714"/>
<evidence type="ECO:0000313" key="4">
    <source>
        <dbReference type="Proteomes" id="UP000024816"/>
    </source>
</evidence>
<dbReference type="PATRIC" id="fig|1280952.3.peg.3345"/>
<dbReference type="GO" id="GO:0016740">
    <property type="term" value="F:transferase activity"/>
    <property type="evidence" value="ECO:0007669"/>
    <property type="project" value="UniProtKB-KW"/>
</dbReference>
<dbReference type="PANTHER" id="PTHR43861">
    <property type="entry name" value="TRANS-ACONITATE 2-METHYLTRANSFERASE-RELATED"/>
    <property type="match status" value="1"/>
</dbReference>
<dbReference type="AlphaFoldDB" id="A0A059F660"/>
<sequence>MTTPGIPKDFWNARFSEQGFAYGERASRLLLAFRDLLRPGQRALVPACGEGRDAVFLAECGLDVTAVDMSAAGLAKTAELAAARGVSVTCLEADLSEWSWPKAEYDVIASMFLHVPSPFRPTLHAFMLESLKPGGHVFLEGFLPEQLDYQKSHNSGGPPVLDMLFAPADISMDFKDAEAVSFLTGIETLSEGPYHSGPAALLRAVFRKPE</sequence>
<evidence type="ECO:0000313" key="3">
    <source>
        <dbReference type="EMBL" id="KCZ83835.1"/>
    </source>
</evidence>
<evidence type="ECO:0000256" key="1">
    <source>
        <dbReference type="ARBA" id="ARBA00022679"/>
    </source>
</evidence>
<dbReference type="InterPro" id="IPR041698">
    <property type="entry name" value="Methyltransf_25"/>
</dbReference>
<proteinExistence type="predicted"/>
<dbReference type="Proteomes" id="UP000024816">
    <property type="component" value="Unassembled WGS sequence"/>
</dbReference>
<dbReference type="SUPFAM" id="SSF53335">
    <property type="entry name" value="S-adenosyl-L-methionine-dependent methyltransferases"/>
    <property type="match status" value="1"/>
</dbReference>
<dbReference type="eggNOG" id="COG0500">
    <property type="taxonomic scope" value="Bacteria"/>
</dbReference>
<feature type="domain" description="Methyltransferase" evidence="2">
    <location>
        <begin position="47"/>
        <end position="135"/>
    </location>
</feature>
<comment type="caution">
    <text evidence="3">The sequence shown here is derived from an EMBL/GenBank/DDBJ whole genome shotgun (WGS) entry which is preliminary data.</text>
</comment>
<dbReference type="InterPro" id="IPR029063">
    <property type="entry name" value="SAM-dependent_MTases_sf"/>
</dbReference>